<evidence type="ECO:0000256" key="1">
    <source>
        <dbReference type="SAM" id="MobiDB-lite"/>
    </source>
</evidence>
<feature type="compositionally biased region" description="Low complexity" evidence="1">
    <location>
        <begin position="285"/>
        <end position="299"/>
    </location>
</feature>
<feature type="compositionally biased region" description="Polar residues" evidence="1">
    <location>
        <begin position="300"/>
        <end position="310"/>
    </location>
</feature>
<feature type="region of interest" description="Disordered" evidence="1">
    <location>
        <begin position="109"/>
        <end position="147"/>
    </location>
</feature>
<dbReference type="Proteomes" id="UP000594454">
    <property type="component" value="Chromosome 7"/>
</dbReference>
<proteinExistence type="predicted"/>
<feature type="compositionally biased region" description="Polar residues" evidence="1">
    <location>
        <begin position="20"/>
        <end position="40"/>
    </location>
</feature>
<dbReference type="OrthoDB" id="2146116at2759"/>
<keyword evidence="3" id="KW-1185">Reference proteome</keyword>
<name>A0A7R8V6Z6_HERIL</name>
<feature type="compositionally biased region" description="Low complexity" evidence="1">
    <location>
        <begin position="1"/>
        <end position="10"/>
    </location>
</feature>
<protein>
    <submittedName>
        <fullName evidence="2">Uncharacterized protein</fullName>
    </submittedName>
</protein>
<dbReference type="EMBL" id="LR899015">
    <property type="protein sequence ID" value="CAD7094031.1"/>
    <property type="molecule type" value="Genomic_DNA"/>
</dbReference>
<feature type="compositionally biased region" description="Low complexity" evidence="1">
    <location>
        <begin position="128"/>
        <end position="146"/>
    </location>
</feature>
<feature type="compositionally biased region" description="Low complexity" evidence="1">
    <location>
        <begin position="328"/>
        <end position="342"/>
    </location>
</feature>
<organism evidence="2 3">
    <name type="scientific">Hermetia illucens</name>
    <name type="common">Black soldier fly</name>
    <dbReference type="NCBI Taxonomy" id="343691"/>
    <lineage>
        <taxon>Eukaryota</taxon>
        <taxon>Metazoa</taxon>
        <taxon>Ecdysozoa</taxon>
        <taxon>Arthropoda</taxon>
        <taxon>Hexapoda</taxon>
        <taxon>Insecta</taxon>
        <taxon>Pterygota</taxon>
        <taxon>Neoptera</taxon>
        <taxon>Endopterygota</taxon>
        <taxon>Diptera</taxon>
        <taxon>Brachycera</taxon>
        <taxon>Stratiomyomorpha</taxon>
        <taxon>Stratiomyidae</taxon>
        <taxon>Hermetiinae</taxon>
        <taxon>Hermetia</taxon>
    </lineage>
</organism>
<evidence type="ECO:0000313" key="3">
    <source>
        <dbReference type="Proteomes" id="UP000594454"/>
    </source>
</evidence>
<accession>A0A7R8V6Z6</accession>
<feature type="compositionally biased region" description="Polar residues" evidence="1">
    <location>
        <begin position="343"/>
        <end position="355"/>
    </location>
</feature>
<reference evidence="2 3" key="1">
    <citation type="submission" date="2020-11" db="EMBL/GenBank/DDBJ databases">
        <authorList>
            <person name="Wallbank WR R."/>
            <person name="Pardo Diaz C."/>
            <person name="Kozak K."/>
            <person name="Martin S."/>
            <person name="Jiggins C."/>
            <person name="Moest M."/>
            <person name="Warren A I."/>
            <person name="Generalovic N T."/>
            <person name="Byers J.R.P. K."/>
            <person name="Montejo-Kovacevich G."/>
            <person name="Yen C E."/>
        </authorList>
    </citation>
    <scope>NUCLEOTIDE SEQUENCE [LARGE SCALE GENOMIC DNA]</scope>
</reference>
<dbReference type="InParanoid" id="A0A7R8V6Z6"/>
<feature type="compositionally biased region" description="Low complexity" evidence="1">
    <location>
        <begin position="110"/>
        <end position="121"/>
    </location>
</feature>
<feature type="region of interest" description="Disordered" evidence="1">
    <location>
        <begin position="1"/>
        <end position="45"/>
    </location>
</feature>
<feature type="compositionally biased region" description="Polar residues" evidence="1">
    <location>
        <begin position="317"/>
        <end position="327"/>
    </location>
</feature>
<sequence>MGIPSPSISSTQQIHHYDQSPVQHGSSNLRYGSNTLQRTLSPSSRYRMSERYREAFPRCDRFVTATHFLANSTPLVSSDTYAYLSSAVHTPVKRYVPTSPPLTEIYTDISQSSHSPSQCSNNGGGGSQLPQAQNIPPQNQQHQQHASVSTLPYRFRMKCCSVADQGSSTSGLQPLPPPEQRISVTDHYVTTPRMRPMKCHMNGSPSNQQLSIATATPSPTVVHPTNQPVARQTRAACVVSEYMHRTPSVEFLGTGNGRVVTPVSVMSEPNSSTCLHCSTMRRTTGVHQTTQTTGPTSPVLQNSTTMNAPASNLGGIESTSTCGDQFNSTASPTPSSNPSQTSGGAVQPQQHHPNPTNYPPVQSVPQPQPNPQMLSSHSGLIFGVDVQTEEAEQLKWNERQKRLALRRFGPLKPELEPVYIGSRLRGERRSGGQYNPSPQVGDRPDILPAQTTDENQIHHLYNRCESGGYDHVPIEKKGLLPGCLT</sequence>
<dbReference type="AlphaFoldDB" id="A0A7R8V6Z6"/>
<gene>
    <name evidence="2" type="ORF">HERILL_LOCUS16270</name>
</gene>
<feature type="region of interest" description="Disordered" evidence="1">
    <location>
        <begin position="423"/>
        <end position="444"/>
    </location>
</feature>
<feature type="region of interest" description="Disordered" evidence="1">
    <location>
        <begin position="285"/>
        <end position="376"/>
    </location>
</feature>
<evidence type="ECO:0000313" key="2">
    <source>
        <dbReference type="EMBL" id="CAD7094031.1"/>
    </source>
</evidence>